<evidence type="ECO:0000313" key="1">
    <source>
        <dbReference type="EMBL" id="MFD1646681.1"/>
    </source>
</evidence>
<sequence length="49" mass="5254">MSEFATAVNDGWEADPEYERATREEALSDEFLAVLDGDAATADDGDDGD</sequence>
<gene>
    <name evidence="1" type="ORF">ACFSBL_13400</name>
</gene>
<dbReference type="AlphaFoldDB" id="A0ABD6DPD9"/>
<evidence type="ECO:0000313" key="2">
    <source>
        <dbReference type="Proteomes" id="UP001597034"/>
    </source>
</evidence>
<protein>
    <submittedName>
        <fullName evidence="1">Uncharacterized protein</fullName>
    </submittedName>
</protein>
<dbReference type="RefSeq" id="WP_256401237.1">
    <property type="nucleotide sequence ID" value="NZ_JANHJR010000003.1"/>
</dbReference>
<reference evidence="1 2" key="1">
    <citation type="journal article" date="2019" name="Int. J. Syst. Evol. Microbiol.">
        <title>The Global Catalogue of Microorganisms (GCM) 10K type strain sequencing project: providing services to taxonomists for standard genome sequencing and annotation.</title>
        <authorList>
            <consortium name="The Broad Institute Genomics Platform"/>
            <consortium name="The Broad Institute Genome Sequencing Center for Infectious Disease"/>
            <person name="Wu L."/>
            <person name="Ma J."/>
        </authorList>
    </citation>
    <scope>NUCLEOTIDE SEQUENCE [LARGE SCALE GENOMIC DNA]</scope>
    <source>
        <strain evidence="1 2">CGMCC 1.10390</strain>
    </source>
</reference>
<dbReference type="EMBL" id="JBHUDO010000003">
    <property type="protein sequence ID" value="MFD1646681.1"/>
    <property type="molecule type" value="Genomic_DNA"/>
</dbReference>
<dbReference type="Proteomes" id="UP001597034">
    <property type="component" value="Unassembled WGS sequence"/>
</dbReference>
<proteinExistence type="predicted"/>
<organism evidence="1 2">
    <name type="scientific">Haloarchaeobius litoreus</name>
    <dbReference type="NCBI Taxonomy" id="755306"/>
    <lineage>
        <taxon>Archaea</taxon>
        <taxon>Methanobacteriati</taxon>
        <taxon>Methanobacteriota</taxon>
        <taxon>Stenosarchaea group</taxon>
        <taxon>Halobacteria</taxon>
        <taxon>Halobacteriales</taxon>
        <taxon>Halorubellaceae</taxon>
        <taxon>Haloarchaeobius</taxon>
    </lineage>
</organism>
<accession>A0ABD6DPD9</accession>
<comment type="caution">
    <text evidence="1">The sequence shown here is derived from an EMBL/GenBank/DDBJ whole genome shotgun (WGS) entry which is preliminary data.</text>
</comment>
<keyword evidence="2" id="KW-1185">Reference proteome</keyword>
<name>A0ABD6DPD9_9EURY</name>